<dbReference type="NCBIfam" id="NF037997">
    <property type="entry name" value="Na_Pi_symport"/>
    <property type="match status" value="1"/>
</dbReference>
<sequence>MEVDIFKEIIVPVIGGLGIFMLGLEFMANGIQALSVTKMREWLAKTAGTPAKGVLAGTLITGVIQSSTAMTVMTVGLVNAGVIALRPAISVIMGANIGTTLGNGLIALPLGPLGLLFGGIFGLVYCFGKGDRVRNIALACLGFALIFYGLNLMTSGLKPLKDMPEIMAVISGLDASTFAGVVSCALIAALITAMIHSSSATIGIVMGLGASGVLPWETAIAFAIGADLGTTITSWMASLNLTRNAKRAAYAHIAFNFIGVAVVLLLFFPALELLKYAMTFFGGDPGVPVMVDGKQTFPLVPLAVGLFSIAFNIFNVIILYPFIGTFERVLSRIGHTDADDIEDFSIPRYLDRKLIDDFVAAVPAVEQETRRQVQAAAMFLDIARDKPGMPKDPGEHYAATDLLGRDIRTYSAALFREDMPRDHLDLVASLIEEVDFTGSLSETLHQIARRVKREEFGEASRGFITEALDRLDQSLTPLLFPADMPEARMPAGHSRVEPIEKLRWRILERDRHVPAGEKGALLALLGSIERAEVIITRIADERASVDRAGILARARRGESRAPQSERRTDDHGELVPAL</sequence>
<gene>
    <name evidence="8" type="ORF">GRI97_05445</name>
</gene>
<name>A0A6I4TSX9_9SPHN</name>
<feature type="transmembrane region" description="Helical" evidence="7">
    <location>
        <begin position="12"/>
        <end position="34"/>
    </location>
</feature>
<feature type="transmembrane region" description="Helical" evidence="7">
    <location>
        <begin position="135"/>
        <end position="154"/>
    </location>
</feature>
<keyword evidence="4 7" id="KW-1133">Transmembrane helix</keyword>
<feature type="transmembrane region" description="Helical" evidence="7">
    <location>
        <begin position="198"/>
        <end position="214"/>
    </location>
</feature>
<dbReference type="OrthoDB" id="9763003at2"/>
<reference evidence="8 9" key="1">
    <citation type="submission" date="2019-12" db="EMBL/GenBank/DDBJ databases">
        <title>Genomic-based taxomic classification of the family Erythrobacteraceae.</title>
        <authorList>
            <person name="Xu L."/>
        </authorList>
    </citation>
    <scope>NUCLEOTIDE SEQUENCE [LARGE SCALE GENOMIC DNA]</scope>
    <source>
        <strain evidence="8 9">S36</strain>
    </source>
</reference>
<organism evidence="8 9">
    <name type="scientific">Croceibacterium xixiisoli</name>
    <dbReference type="NCBI Taxonomy" id="1476466"/>
    <lineage>
        <taxon>Bacteria</taxon>
        <taxon>Pseudomonadati</taxon>
        <taxon>Pseudomonadota</taxon>
        <taxon>Alphaproteobacteria</taxon>
        <taxon>Sphingomonadales</taxon>
        <taxon>Erythrobacteraceae</taxon>
        <taxon>Croceibacterium</taxon>
    </lineage>
</organism>
<evidence type="ECO:0000256" key="5">
    <source>
        <dbReference type="ARBA" id="ARBA00023136"/>
    </source>
</evidence>
<feature type="transmembrane region" description="Helical" evidence="7">
    <location>
        <begin position="220"/>
        <end position="241"/>
    </location>
</feature>
<dbReference type="GO" id="GO:0005886">
    <property type="term" value="C:plasma membrane"/>
    <property type="evidence" value="ECO:0007669"/>
    <property type="project" value="UniProtKB-SubCell"/>
</dbReference>
<protein>
    <submittedName>
        <fullName evidence="8">Na/Pi cotransporter family protein</fullName>
    </submittedName>
</protein>
<evidence type="ECO:0000256" key="3">
    <source>
        <dbReference type="ARBA" id="ARBA00022692"/>
    </source>
</evidence>
<comment type="caution">
    <text evidence="8">The sequence shown here is derived from an EMBL/GenBank/DDBJ whole genome shotgun (WGS) entry which is preliminary data.</text>
</comment>
<keyword evidence="5 7" id="KW-0472">Membrane</keyword>
<feature type="transmembrane region" description="Helical" evidence="7">
    <location>
        <begin position="299"/>
        <end position="323"/>
    </location>
</feature>
<accession>A0A6I4TSX9</accession>
<feature type="transmembrane region" description="Helical" evidence="7">
    <location>
        <begin position="105"/>
        <end position="128"/>
    </location>
</feature>
<evidence type="ECO:0000256" key="4">
    <source>
        <dbReference type="ARBA" id="ARBA00022989"/>
    </source>
</evidence>
<dbReference type="PANTHER" id="PTHR10010">
    <property type="entry name" value="SOLUTE CARRIER FAMILY 34 SODIUM PHOSPHATE , MEMBER 2-RELATED"/>
    <property type="match status" value="1"/>
</dbReference>
<dbReference type="AlphaFoldDB" id="A0A6I4TSX9"/>
<dbReference type="InterPro" id="IPR003841">
    <property type="entry name" value="Na/Pi_transpt"/>
</dbReference>
<dbReference type="Pfam" id="PF02690">
    <property type="entry name" value="Na_Pi_cotrans"/>
    <property type="match status" value="2"/>
</dbReference>
<feature type="compositionally biased region" description="Basic and acidic residues" evidence="6">
    <location>
        <begin position="555"/>
        <end position="578"/>
    </location>
</feature>
<evidence type="ECO:0000256" key="2">
    <source>
        <dbReference type="ARBA" id="ARBA00022475"/>
    </source>
</evidence>
<evidence type="ECO:0000256" key="1">
    <source>
        <dbReference type="ARBA" id="ARBA00004651"/>
    </source>
</evidence>
<keyword evidence="2" id="KW-1003">Cell membrane</keyword>
<feature type="region of interest" description="Disordered" evidence="6">
    <location>
        <begin position="554"/>
        <end position="578"/>
    </location>
</feature>
<evidence type="ECO:0000256" key="6">
    <source>
        <dbReference type="SAM" id="MobiDB-lite"/>
    </source>
</evidence>
<dbReference type="RefSeq" id="WP_161390073.1">
    <property type="nucleotide sequence ID" value="NZ_JBHSCP010000001.1"/>
</dbReference>
<evidence type="ECO:0000313" key="9">
    <source>
        <dbReference type="Proteomes" id="UP000469430"/>
    </source>
</evidence>
<dbReference type="GO" id="GO:0044341">
    <property type="term" value="P:sodium-dependent phosphate transport"/>
    <property type="evidence" value="ECO:0007669"/>
    <property type="project" value="InterPro"/>
</dbReference>
<dbReference type="Proteomes" id="UP000469430">
    <property type="component" value="Unassembled WGS sequence"/>
</dbReference>
<dbReference type="EMBL" id="WTYJ01000001">
    <property type="protein sequence ID" value="MXO98429.1"/>
    <property type="molecule type" value="Genomic_DNA"/>
</dbReference>
<evidence type="ECO:0000313" key="8">
    <source>
        <dbReference type="EMBL" id="MXO98429.1"/>
    </source>
</evidence>
<feature type="transmembrane region" description="Helical" evidence="7">
    <location>
        <begin position="166"/>
        <end position="191"/>
    </location>
</feature>
<comment type="subcellular location">
    <subcellularLocation>
        <location evidence="1">Cell membrane</location>
        <topology evidence="1">Multi-pass membrane protein</topology>
    </subcellularLocation>
</comment>
<proteinExistence type="predicted"/>
<dbReference type="GO" id="GO:0005436">
    <property type="term" value="F:sodium:phosphate symporter activity"/>
    <property type="evidence" value="ECO:0007669"/>
    <property type="project" value="InterPro"/>
</dbReference>
<evidence type="ECO:0000256" key="7">
    <source>
        <dbReference type="SAM" id="Phobius"/>
    </source>
</evidence>
<feature type="transmembrane region" description="Helical" evidence="7">
    <location>
        <begin position="54"/>
        <end position="85"/>
    </location>
</feature>
<dbReference type="PANTHER" id="PTHR10010:SF46">
    <property type="entry name" value="SODIUM-DEPENDENT PHOSPHATE TRANSPORT PROTEIN 2B"/>
    <property type="match status" value="1"/>
</dbReference>
<keyword evidence="3 7" id="KW-0812">Transmembrane</keyword>
<keyword evidence="9" id="KW-1185">Reference proteome</keyword>
<feature type="transmembrane region" description="Helical" evidence="7">
    <location>
        <begin position="253"/>
        <end position="271"/>
    </location>
</feature>